<evidence type="ECO:0000256" key="1">
    <source>
        <dbReference type="ARBA" id="ARBA00022527"/>
    </source>
</evidence>
<dbReference type="InterPro" id="IPR011009">
    <property type="entry name" value="Kinase-like_dom_sf"/>
</dbReference>
<gene>
    <name evidence="9" type="ORF">GOP47_0002561</name>
</gene>
<proteinExistence type="predicted"/>
<evidence type="ECO:0000256" key="2">
    <source>
        <dbReference type="ARBA" id="ARBA00022553"/>
    </source>
</evidence>
<evidence type="ECO:0000256" key="3">
    <source>
        <dbReference type="ARBA" id="ARBA00022679"/>
    </source>
</evidence>
<dbReference type="PROSITE" id="PS00108">
    <property type="entry name" value="PROTEIN_KINASE_ST"/>
    <property type="match status" value="1"/>
</dbReference>
<evidence type="ECO:0000256" key="4">
    <source>
        <dbReference type="ARBA" id="ARBA00022741"/>
    </source>
</evidence>
<keyword evidence="1" id="KW-0723">Serine/threonine-protein kinase</keyword>
<dbReference type="InterPro" id="IPR000719">
    <property type="entry name" value="Prot_kinase_dom"/>
</dbReference>
<dbReference type="Gene3D" id="3.30.200.20">
    <property type="entry name" value="Phosphorylase Kinase, domain 1"/>
    <property type="match status" value="1"/>
</dbReference>
<evidence type="ECO:0000313" key="9">
    <source>
        <dbReference type="EMBL" id="KAI5082818.1"/>
    </source>
</evidence>
<evidence type="ECO:0000256" key="6">
    <source>
        <dbReference type="ARBA" id="ARBA00022840"/>
    </source>
</evidence>
<dbReference type="SUPFAM" id="SSF56112">
    <property type="entry name" value="Protein kinase-like (PK-like)"/>
    <property type="match status" value="1"/>
</dbReference>
<dbReference type="SMART" id="SM00220">
    <property type="entry name" value="S_TKc"/>
    <property type="match status" value="1"/>
</dbReference>
<dbReference type="PROSITE" id="PS50011">
    <property type="entry name" value="PROTEIN_KINASE_DOM"/>
    <property type="match status" value="1"/>
</dbReference>
<evidence type="ECO:0000256" key="5">
    <source>
        <dbReference type="ARBA" id="ARBA00022777"/>
    </source>
</evidence>
<dbReference type="Proteomes" id="UP000886520">
    <property type="component" value="Chromosome 3"/>
</dbReference>
<evidence type="ECO:0000313" key="10">
    <source>
        <dbReference type="Proteomes" id="UP000886520"/>
    </source>
</evidence>
<dbReference type="EMBL" id="JABFUD020000002">
    <property type="protein sequence ID" value="KAI5082818.1"/>
    <property type="molecule type" value="Genomic_DNA"/>
</dbReference>
<dbReference type="FunFam" id="3.30.200.20:FF:000216">
    <property type="entry name" value="Putative serine/threonine-protein kinase dyrk2"/>
    <property type="match status" value="1"/>
</dbReference>
<accession>A0A9D4VC08</accession>
<evidence type="ECO:0000256" key="7">
    <source>
        <dbReference type="SAM" id="MobiDB-lite"/>
    </source>
</evidence>
<keyword evidence="3" id="KW-0808">Transferase</keyword>
<dbReference type="AlphaFoldDB" id="A0A9D4VC08"/>
<feature type="domain" description="Protein kinase" evidence="8">
    <location>
        <begin position="944"/>
        <end position="1246"/>
    </location>
</feature>
<keyword evidence="5" id="KW-0418">Kinase</keyword>
<keyword evidence="10" id="KW-1185">Reference proteome</keyword>
<feature type="region of interest" description="Disordered" evidence="7">
    <location>
        <begin position="655"/>
        <end position="710"/>
    </location>
</feature>
<keyword evidence="4" id="KW-0547">Nucleotide-binding</keyword>
<feature type="region of interest" description="Disordered" evidence="7">
    <location>
        <begin position="497"/>
        <end position="523"/>
    </location>
</feature>
<dbReference type="PANTHER" id="PTHR24058">
    <property type="entry name" value="DUAL SPECIFICITY PROTEIN KINASE"/>
    <property type="match status" value="1"/>
</dbReference>
<protein>
    <recommendedName>
        <fullName evidence="8">Protein kinase domain-containing protein</fullName>
    </recommendedName>
</protein>
<dbReference type="InterPro" id="IPR050494">
    <property type="entry name" value="Ser_Thr_dual-spec_kinase"/>
</dbReference>
<comment type="caution">
    <text evidence="9">The sequence shown here is derived from an EMBL/GenBank/DDBJ whole genome shotgun (WGS) entry which is preliminary data.</text>
</comment>
<dbReference type="Gene3D" id="1.10.510.10">
    <property type="entry name" value="Transferase(Phosphotransferase) domain 1"/>
    <property type="match status" value="1"/>
</dbReference>
<feature type="compositionally biased region" description="Polar residues" evidence="7">
    <location>
        <begin position="541"/>
        <end position="565"/>
    </location>
</feature>
<reference evidence="9" key="1">
    <citation type="submission" date="2021-01" db="EMBL/GenBank/DDBJ databases">
        <title>Adiantum capillus-veneris genome.</title>
        <authorList>
            <person name="Fang Y."/>
            <person name="Liao Q."/>
        </authorList>
    </citation>
    <scope>NUCLEOTIDE SEQUENCE</scope>
    <source>
        <strain evidence="9">H3</strain>
        <tissue evidence="9">Leaf</tissue>
    </source>
</reference>
<sequence length="1255" mass="141416">MSDPADFILDFLRRHQFAKAEAAFKAELLSREDEGRFLLPSDNVSHQDLQLQSPGGVAGFTGEQKLMPSLQSDKLGGSKSNEAGSFSEEVRSPPEKQLYVEFEPRRVSYQDGFITRSQEFAFEDASTVPKGEAPEDRVTFPIEALGPVMQGTSWQSSHKQEEAGALIGRNCETQAKSEQDEHIIVRSDETMNEERQSKPTSTFCVSQFHAQHQEYHTDELQKELDPYMPESKQPAHKNEDKATQSDLLVGGQQVVDRKEHCREVSLEVQTVVSTDPLNEEIHENTDPRILLPLSLLKAYRSDREQRSSSLEKNNSVYGKSGKKSVWDCENVEAVTSLSGNSRVSSHSNTLELHPTSLHESGELPRLAPVRLHSIAMEVLTNDGQHTDENGMGEDALGSLTSMDNLLVQDLLPTSGSKRSNFRSSVSQGIVGALSNHVPGISNAADGWYPDEYCDLDTYEDDDDPGYHRQPIADEDWFLAHEIDHPSDDERARQFTETHNVKSAMQTRKVDEDEQSGGGEDSYFSGEEYYRLQAAKKDYNKPQFSVSRRSDSEQLASINEHPSQAASHPITLLGVDRGAEQNQGRAFDAEELLQMQSQPIWKGFVGRSIDRDEDDVGFDGYKVNTGGVDDDNQESVRSGGMFVSSDIADVGSELRDSLLGGSSEGDESLRDQDLSTFKPKRSSFDSHKSCTDERESLTGVRSASMPHLEASNSEHDMVLQYYNEAWGLCKRATDKELASRNTFQSTELSKSKHLTDCRNMGLFENGGSLLEGFSFPSPSSTGEVAVSTAGSLRSLRSTREGIGQVDEFDRYARGMVGPDDTVAAWKQKSNNSSPIVYSSEDNLQRFELPNYPNGSSQSIDYHDSLQAKKHGNEGSELGYQLSTRQPSVQEEEDTLVGQEEMRMLNEYDDQFEIFNLRVIHRKNRTGFEEDKDFPVLINSVVAGRYHVTEYLGSAAFSKAIQAHDLHTGMDVCMKIIKNNKDFFDQSLDEIKLLKFINKHDPVDKYHILRLYDYFYHREHLFIVCELLRANLYEFHKFNRESGGEVYFTMPRLQSITRQCLEALEFLHGLGIIHCDLKPENILVKSYSRCEIKIIDLGSSCFQTDQLCSYVQSRSYRAPEVILGLPYDQKIDIWSLGCILAELCTGNVLFQNDSLATMLARVVGILGPIDPEVLAEGRDTHKYFTKNHMIYARNQETDQLEYLIPKRSSLSHRLPLGDHGFVEFVRYLLESNPYKRPTATEALQHPWLFFPYEPISS</sequence>
<dbReference type="GO" id="GO:0004674">
    <property type="term" value="F:protein serine/threonine kinase activity"/>
    <property type="evidence" value="ECO:0007669"/>
    <property type="project" value="UniProtKB-KW"/>
</dbReference>
<organism evidence="9 10">
    <name type="scientific">Adiantum capillus-veneris</name>
    <name type="common">Maidenhair fern</name>
    <dbReference type="NCBI Taxonomy" id="13818"/>
    <lineage>
        <taxon>Eukaryota</taxon>
        <taxon>Viridiplantae</taxon>
        <taxon>Streptophyta</taxon>
        <taxon>Embryophyta</taxon>
        <taxon>Tracheophyta</taxon>
        <taxon>Polypodiopsida</taxon>
        <taxon>Polypodiidae</taxon>
        <taxon>Polypodiales</taxon>
        <taxon>Pteridineae</taxon>
        <taxon>Pteridaceae</taxon>
        <taxon>Vittarioideae</taxon>
        <taxon>Adiantum</taxon>
    </lineage>
</organism>
<feature type="region of interest" description="Disordered" evidence="7">
    <location>
        <begin position="868"/>
        <end position="889"/>
    </location>
</feature>
<name>A0A9D4VC08_ADICA</name>
<dbReference type="CDD" id="cd14133">
    <property type="entry name" value="PKc_DYRK_like"/>
    <property type="match status" value="1"/>
</dbReference>
<feature type="region of interest" description="Disordered" evidence="7">
    <location>
        <begin position="69"/>
        <end position="92"/>
    </location>
</feature>
<dbReference type="OrthoDB" id="9332038at2759"/>
<dbReference type="Pfam" id="PF00069">
    <property type="entry name" value="Pkinase"/>
    <property type="match status" value="1"/>
</dbReference>
<dbReference type="PANTHER" id="PTHR24058:SF124">
    <property type="entry name" value="PROTEIN KINASE SUPERFAMILY PROTEIN"/>
    <property type="match status" value="1"/>
</dbReference>
<keyword evidence="6" id="KW-0067">ATP-binding</keyword>
<feature type="region of interest" description="Disordered" evidence="7">
    <location>
        <begin position="541"/>
        <end position="567"/>
    </location>
</feature>
<keyword evidence="2" id="KW-0597">Phosphoprotein</keyword>
<dbReference type="InterPro" id="IPR008271">
    <property type="entry name" value="Ser/Thr_kinase_AS"/>
</dbReference>
<dbReference type="GO" id="GO:0005524">
    <property type="term" value="F:ATP binding"/>
    <property type="evidence" value="ECO:0007669"/>
    <property type="project" value="UniProtKB-KW"/>
</dbReference>
<dbReference type="FunFam" id="1.10.510.10:FF:000380">
    <property type="entry name" value="Serine/threonine-protein kinase ppk15"/>
    <property type="match status" value="1"/>
</dbReference>
<feature type="compositionally biased region" description="Basic and acidic residues" evidence="7">
    <location>
        <begin position="681"/>
        <end position="695"/>
    </location>
</feature>
<evidence type="ECO:0000259" key="8">
    <source>
        <dbReference type="PROSITE" id="PS50011"/>
    </source>
</evidence>